<dbReference type="Gene3D" id="3.30.565.10">
    <property type="entry name" value="Histidine kinase-like ATPase, C-terminal domain"/>
    <property type="match status" value="1"/>
</dbReference>
<dbReference type="AlphaFoldDB" id="A0A1I4EQW9"/>
<evidence type="ECO:0000256" key="4">
    <source>
        <dbReference type="SAM" id="Phobius"/>
    </source>
</evidence>
<name>A0A1I4EQW9_9HYPH</name>
<reference evidence="6 7" key="1">
    <citation type="submission" date="2016-10" db="EMBL/GenBank/DDBJ databases">
        <authorList>
            <person name="Varghese N."/>
            <person name="Submissions S."/>
        </authorList>
    </citation>
    <scope>NUCLEOTIDE SEQUENCE [LARGE SCALE GENOMIC DNA]</scope>
    <source>
        <strain evidence="6 7">DSM 21822</strain>
    </source>
</reference>
<dbReference type="PROSITE" id="PS50109">
    <property type="entry name" value="HIS_KIN"/>
    <property type="match status" value="1"/>
</dbReference>
<accession>A0A1I4EQW9</accession>
<evidence type="ECO:0000256" key="1">
    <source>
        <dbReference type="ARBA" id="ARBA00022679"/>
    </source>
</evidence>
<dbReference type="Proteomes" id="UP000323300">
    <property type="component" value="Unassembled WGS sequence"/>
</dbReference>
<dbReference type="InterPro" id="IPR036890">
    <property type="entry name" value="HATPase_C_sf"/>
</dbReference>
<dbReference type="GO" id="GO:0016301">
    <property type="term" value="F:kinase activity"/>
    <property type="evidence" value="ECO:0007669"/>
    <property type="project" value="UniProtKB-KW"/>
</dbReference>
<keyword evidence="7" id="KW-1185">Reference proteome</keyword>
<feature type="domain" description="Histidine kinase" evidence="5">
    <location>
        <begin position="329"/>
        <end position="421"/>
    </location>
</feature>
<dbReference type="GO" id="GO:0000160">
    <property type="term" value="P:phosphorelay signal transduction system"/>
    <property type="evidence" value="ECO:0007669"/>
    <property type="project" value="UniProtKB-KW"/>
</dbReference>
<dbReference type="PANTHER" id="PTHR24421">
    <property type="entry name" value="NITRATE/NITRITE SENSOR PROTEIN NARX-RELATED"/>
    <property type="match status" value="1"/>
</dbReference>
<evidence type="ECO:0000256" key="3">
    <source>
        <dbReference type="ARBA" id="ARBA00023012"/>
    </source>
</evidence>
<evidence type="ECO:0000256" key="2">
    <source>
        <dbReference type="ARBA" id="ARBA00022777"/>
    </source>
</evidence>
<dbReference type="InterPro" id="IPR003594">
    <property type="entry name" value="HATPase_dom"/>
</dbReference>
<dbReference type="InterPro" id="IPR050482">
    <property type="entry name" value="Sensor_HK_TwoCompSys"/>
</dbReference>
<evidence type="ECO:0000313" key="6">
    <source>
        <dbReference type="EMBL" id="SFL06886.1"/>
    </source>
</evidence>
<keyword evidence="2" id="KW-0418">Kinase</keyword>
<dbReference type="InterPro" id="IPR005467">
    <property type="entry name" value="His_kinase_dom"/>
</dbReference>
<dbReference type="Pfam" id="PF02518">
    <property type="entry name" value="HATPase_c"/>
    <property type="match status" value="1"/>
</dbReference>
<keyword evidence="4" id="KW-0812">Transmembrane</keyword>
<dbReference type="PANTHER" id="PTHR24421:SF58">
    <property type="entry name" value="SIGNAL TRANSDUCTION HISTIDINE-PROTEIN KINASE_PHOSPHATASE UHPB"/>
    <property type="match status" value="1"/>
</dbReference>
<dbReference type="SMART" id="SM00387">
    <property type="entry name" value="HATPase_c"/>
    <property type="match status" value="1"/>
</dbReference>
<keyword evidence="3" id="KW-0902">Two-component regulatory system</keyword>
<evidence type="ECO:0000259" key="5">
    <source>
        <dbReference type="PROSITE" id="PS50109"/>
    </source>
</evidence>
<keyword evidence="4" id="KW-1133">Transmembrane helix</keyword>
<gene>
    <name evidence="6" type="ORF">SAMN04488498_12827</name>
</gene>
<dbReference type="SUPFAM" id="SSF55874">
    <property type="entry name" value="ATPase domain of HSP90 chaperone/DNA topoisomerase II/histidine kinase"/>
    <property type="match status" value="1"/>
</dbReference>
<keyword evidence="4" id="KW-0472">Membrane</keyword>
<proteinExistence type="predicted"/>
<sequence length="424" mass="45741">MVVLGQWMSARITSSYVHARADAGALYMEGFLAAHVQELSDGRTALSDGKADLLDDLLDNTGLAHRVEGMKIWLRDGTIAYSTDKSLIGKKMPSSEVDAGFAGKVSSKIEQSPDKEHAGQMIKNYPLLEVYAPIYKEDSSQVIAVGEFYEKAGGMIAALSRSTRSTWVIVGAMTAMMAGLLYLIVRSANDLIVRQRYLLHRQLDASQALSDQNDKLRQAAELARMDASKSNESVLNRIGADIHDGPVQVLSALLLRPSDAGSVQRLAKHVLDELREISSGLVLPEIETVPLESALRLAVQRHRSATGTAVAERYTNLSMQVAHPLKICLYRVVQEALNNAFRHGAGLGQKVEAAIDDRQIITVSISDSGPGFAARSATDQTRKPLGLDGIRNRVDAFGGSLEIISADDNGAMILIKIPLAGNGA</sequence>
<organism evidence="6 7">
    <name type="scientific">Neomesorhizobium albiziae</name>
    <dbReference type="NCBI Taxonomy" id="335020"/>
    <lineage>
        <taxon>Bacteria</taxon>
        <taxon>Pseudomonadati</taxon>
        <taxon>Pseudomonadota</taxon>
        <taxon>Alphaproteobacteria</taxon>
        <taxon>Hyphomicrobiales</taxon>
        <taxon>Phyllobacteriaceae</taxon>
        <taxon>Neomesorhizobium</taxon>
    </lineage>
</organism>
<evidence type="ECO:0000313" key="7">
    <source>
        <dbReference type="Proteomes" id="UP000323300"/>
    </source>
</evidence>
<dbReference type="EMBL" id="FOSL01000028">
    <property type="protein sequence ID" value="SFL06886.1"/>
    <property type="molecule type" value="Genomic_DNA"/>
</dbReference>
<feature type="transmembrane region" description="Helical" evidence="4">
    <location>
        <begin position="165"/>
        <end position="185"/>
    </location>
</feature>
<dbReference type="CDD" id="cd16917">
    <property type="entry name" value="HATPase_UhpB-NarQ-NarX-like"/>
    <property type="match status" value="1"/>
</dbReference>
<keyword evidence="1" id="KW-0808">Transferase</keyword>
<protein>
    <recommendedName>
        <fullName evidence="5">Histidine kinase domain-containing protein</fullName>
    </recommendedName>
</protein>